<dbReference type="PANTHER" id="PTHR14672">
    <property type="entry name" value="MUCIN-16"/>
    <property type="match status" value="1"/>
</dbReference>
<keyword evidence="4" id="KW-1185">Reference proteome</keyword>
<dbReference type="Proteomes" id="UP000694569">
    <property type="component" value="Unplaced"/>
</dbReference>
<feature type="domain" description="SEA" evidence="2">
    <location>
        <begin position="370"/>
        <end position="491"/>
    </location>
</feature>
<evidence type="ECO:0000313" key="3">
    <source>
        <dbReference type="Ensembl" id="ENSLLEP00000007082.1"/>
    </source>
</evidence>
<dbReference type="GeneTree" id="ENSGT00440000039287"/>
<evidence type="ECO:0000256" key="1">
    <source>
        <dbReference type="SAM" id="Phobius"/>
    </source>
</evidence>
<organism evidence="3 4">
    <name type="scientific">Leptobrachium leishanense</name>
    <name type="common">Leishan spiny toad</name>
    <dbReference type="NCBI Taxonomy" id="445787"/>
    <lineage>
        <taxon>Eukaryota</taxon>
        <taxon>Metazoa</taxon>
        <taxon>Chordata</taxon>
        <taxon>Craniata</taxon>
        <taxon>Vertebrata</taxon>
        <taxon>Euteleostomi</taxon>
        <taxon>Amphibia</taxon>
        <taxon>Batrachia</taxon>
        <taxon>Anura</taxon>
        <taxon>Pelobatoidea</taxon>
        <taxon>Megophryidae</taxon>
        <taxon>Leptobrachium</taxon>
    </lineage>
</organism>
<sequence length="690" mass="76444">MKNTSIGQVYNQCQVMEFRSANSAGDTKLDAICSYNNNSASPAFDSIAFYKELSSKTNTITNLGIYSLDPNNLYVNGYNEKIPTAPTPLVNSFTLNLTLTNLMHTSDLGMPASLKFNNTKAIISNMLDTVIKNTSLAPSYTGCEIKEFRSAAGGRSTKVNSVCTFISTSSAPSFDRVSFYKEMSKQTNNITKLGIYSVDPSSLYVNEYNEPLKSVESPIVAATVPSVEATNSEKITLNFTILNMPYTSDLGTINSGKFNSTAAVVVYLLDTVFKNSSVKSTYTKCIIDSFVSDLSGTKVNSICTIRRDTTNTPFDKEAFYKEMETLTKGVSTLGSYKLDKNSLYVNGYNESPKATTIKPLTNVTTASVFGPRHFFINFTITNLNHTSKLENKTSEQYMKIENLLNQLLNKIFKNTSFKDKFMNCSVTGFRSTPPFPYTTAESVCVFNVDLLAKAPIEEDILNAFINGTEDGSSLGNFTLQKLSIHIDPYISDVSTQPPSTNVGAAATTTTTTTAIPMLSSADLGFNINYTIINQYVPSDPEAKMKMQLEIEQAMNKLYQNSSLARKFKFCKLAQMRNGSIIASCNCYFEDDPIINKQSVEKEFYNGTITGKLLGSDFLLKDITVAEIPKDNDLPFWAIILICLAVLFGLVLLFLCIFALAFCLKKKKGFYDFPQSIYGTYFPHLDMRKLY</sequence>
<protein>
    <recommendedName>
        <fullName evidence="2">SEA domain-containing protein</fullName>
    </recommendedName>
</protein>
<dbReference type="SMART" id="SM00200">
    <property type="entry name" value="SEA"/>
    <property type="match status" value="3"/>
</dbReference>
<dbReference type="Gene3D" id="3.30.70.960">
    <property type="entry name" value="SEA domain"/>
    <property type="match status" value="5"/>
</dbReference>
<dbReference type="PROSITE" id="PS50024">
    <property type="entry name" value="SEA"/>
    <property type="match status" value="4"/>
</dbReference>
<proteinExistence type="predicted"/>
<reference evidence="3" key="2">
    <citation type="submission" date="2025-09" db="UniProtKB">
        <authorList>
            <consortium name="Ensembl"/>
        </authorList>
    </citation>
    <scope>IDENTIFICATION</scope>
</reference>
<evidence type="ECO:0000313" key="4">
    <source>
        <dbReference type="Proteomes" id="UP000694569"/>
    </source>
</evidence>
<reference evidence="3" key="1">
    <citation type="submission" date="2025-08" db="UniProtKB">
        <authorList>
            <consortium name="Ensembl"/>
        </authorList>
    </citation>
    <scope>IDENTIFICATION</scope>
</reference>
<feature type="domain" description="SEA" evidence="2">
    <location>
        <begin position="89"/>
        <end position="210"/>
    </location>
</feature>
<dbReference type="SUPFAM" id="SSF82671">
    <property type="entry name" value="SEA domain"/>
    <property type="match status" value="5"/>
</dbReference>
<accession>A0A8C5M2Z0</accession>
<dbReference type="OrthoDB" id="9947814at2759"/>
<evidence type="ECO:0000259" key="2">
    <source>
        <dbReference type="PROSITE" id="PS50024"/>
    </source>
</evidence>
<feature type="domain" description="SEA" evidence="2">
    <location>
        <begin position="231"/>
        <end position="350"/>
    </location>
</feature>
<feature type="domain" description="SEA" evidence="2">
    <location>
        <begin position="1"/>
        <end position="80"/>
    </location>
</feature>
<dbReference type="Pfam" id="PF01390">
    <property type="entry name" value="SEA"/>
    <property type="match status" value="5"/>
</dbReference>
<feature type="transmembrane region" description="Helical" evidence="1">
    <location>
        <begin position="635"/>
        <end position="663"/>
    </location>
</feature>
<keyword evidence="1" id="KW-0812">Transmembrane</keyword>
<name>A0A8C5M2Z0_9ANUR</name>
<dbReference type="InterPro" id="IPR000082">
    <property type="entry name" value="SEA_dom"/>
</dbReference>
<keyword evidence="1" id="KW-1133">Transmembrane helix</keyword>
<dbReference type="AlphaFoldDB" id="A0A8C5M2Z0"/>
<dbReference type="PANTHER" id="PTHR14672:SF1">
    <property type="entry name" value="MUCIN-16"/>
    <property type="match status" value="1"/>
</dbReference>
<dbReference type="InterPro" id="IPR036364">
    <property type="entry name" value="SEA_dom_sf"/>
</dbReference>
<dbReference type="InterPro" id="IPR028850">
    <property type="entry name" value="MUC16"/>
</dbReference>
<keyword evidence="1" id="KW-0472">Membrane</keyword>
<dbReference type="Ensembl" id="ENSLLET00000007372.1">
    <property type="protein sequence ID" value="ENSLLEP00000007082.1"/>
    <property type="gene ID" value="ENSLLEG00000004480.1"/>
</dbReference>